<dbReference type="SUPFAM" id="SSF51735">
    <property type="entry name" value="NAD(P)-binding Rossmann-fold domains"/>
    <property type="match status" value="1"/>
</dbReference>
<dbReference type="OrthoDB" id="417891at2759"/>
<evidence type="ECO:0000256" key="2">
    <source>
        <dbReference type="ARBA" id="ARBA00022857"/>
    </source>
</evidence>
<reference evidence="4 5" key="1">
    <citation type="submission" date="2020-12" db="EMBL/GenBank/DDBJ databases">
        <title>Metabolic potential, ecology and presence of endohyphal bacteria is reflected in genomic diversity of Mucoromycotina.</title>
        <authorList>
            <person name="Muszewska A."/>
            <person name="Okrasinska A."/>
            <person name="Steczkiewicz K."/>
            <person name="Drgas O."/>
            <person name="Orlowska M."/>
            <person name="Perlinska-Lenart U."/>
            <person name="Aleksandrzak-Piekarczyk T."/>
            <person name="Szatraj K."/>
            <person name="Zielenkiewicz U."/>
            <person name="Pilsyk S."/>
            <person name="Malc E."/>
            <person name="Mieczkowski P."/>
            <person name="Kruszewska J.S."/>
            <person name="Biernat P."/>
            <person name="Pawlowska J."/>
        </authorList>
    </citation>
    <scope>NUCLEOTIDE SEQUENCE [LARGE SCALE GENOMIC DNA]</scope>
    <source>
        <strain evidence="4 5">CBS 142.35</strain>
    </source>
</reference>
<dbReference type="InterPro" id="IPR020904">
    <property type="entry name" value="Sc_DH/Rdtase_CS"/>
</dbReference>
<dbReference type="AlphaFoldDB" id="A0A8H7SDY9"/>
<accession>A0A8H7SDY9</accession>
<dbReference type="GO" id="GO:0044281">
    <property type="term" value="P:small molecule metabolic process"/>
    <property type="evidence" value="ECO:0007669"/>
    <property type="project" value="UniProtKB-ARBA"/>
</dbReference>
<evidence type="ECO:0000313" key="5">
    <source>
        <dbReference type="Proteomes" id="UP000646827"/>
    </source>
</evidence>
<evidence type="ECO:0000256" key="1">
    <source>
        <dbReference type="ARBA" id="ARBA00006484"/>
    </source>
</evidence>
<evidence type="ECO:0000313" key="4">
    <source>
        <dbReference type="EMBL" id="KAG2227815.1"/>
    </source>
</evidence>
<gene>
    <name evidence="4" type="ORF">INT45_002053</name>
</gene>
<keyword evidence="5" id="KW-1185">Reference proteome</keyword>
<organism evidence="4 5">
    <name type="scientific">Circinella minor</name>
    <dbReference type="NCBI Taxonomy" id="1195481"/>
    <lineage>
        <taxon>Eukaryota</taxon>
        <taxon>Fungi</taxon>
        <taxon>Fungi incertae sedis</taxon>
        <taxon>Mucoromycota</taxon>
        <taxon>Mucoromycotina</taxon>
        <taxon>Mucoromycetes</taxon>
        <taxon>Mucorales</taxon>
        <taxon>Lichtheimiaceae</taxon>
        <taxon>Circinella</taxon>
    </lineage>
</organism>
<comment type="caution">
    <text evidence="4">The sequence shown here is derived from an EMBL/GenBank/DDBJ whole genome shotgun (WGS) entry which is preliminary data.</text>
</comment>
<dbReference type="NCBIfam" id="NF005559">
    <property type="entry name" value="PRK07231.1"/>
    <property type="match status" value="1"/>
</dbReference>
<dbReference type="PRINTS" id="PR00081">
    <property type="entry name" value="GDHRDH"/>
</dbReference>
<dbReference type="Proteomes" id="UP000646827">
    <property type="component" value="Unassembled WGS sequence"/>
</dbReference>
<evidence type="ECO:0000256" key="3">
    <source>
        <dbReference type="ARBA" id="ARBA00023002"/>
    </source>
</evidence>
<dbReference type="PANTHER" id="PTHR43008:SF4">
    <property type="entry name" value="CHAIN DEHYDROGENASE, PUTATIVE (AFU_ORTHOLOGUE AFUA_4G08710)-RELATED"/>
    <property type="match status" value="1"/>
</dbReference>
<dbReference type="Pfam" id="PF13561">
    <property type="entry name" value="adh_short_C2"/>
    <property type="match status" value="1"/>
</dbReference>
<dbReference type="Gene3D" id="3.40.50.720">
    <property type="entry name" value="NAD(P)-binding Rossmann-like Domain"/>
    <property type="match status" value="1"/>
</dbReference>
<protein>
    <recommendedName>
        <fullName evidence="6">NAD(P)-binding protein</fullName>
    </recommendedName>
</protein>
<comment type="similarity">
    <text evidence="1">Belongs to the short-chain dehydrogenases/reductases (SDR) family.</text>
</comment>
<dbReference type="FunFam" id="3.40.50.720:FF:000090">
    <property type="entry name" value="NADP-dependent mannitol dehydrogenase"/>
    <property type="match status" value="1"/>
</dbReference>
<keyword evidence="2" id="KW-0521">NADP</keyword>
<keyword evidence="3" id="KW-0560">Oxidoreductase</keyword>
<dbReference type="PANTHER" id="PTHR43008">
    <property type="entry name" value="BENZIL REDUCTASE"/>
    <property type="match status" value="1"/>
</dbReference>
<dbReference type="InterPro" id="IPR002347">
    <property type="entry name" value="SDR_fam"/>
</dbReference>
<dbReference type="GO" id="GO:0050085">
    <property type="term" value="F:mannitol 2-dehydrogenase (NADP+) activity"/>
    <property type="evidence" value="ECO:0007669"/>
    <property type="project" value="UniProtKB-ARBA"/>
</dbReference>
<dbReference type="GO" id="GO:0005975">
    <property type="term" value="P:carbohydrate metabolic process"/>
    <property type="evidence" value="ECO:0007669"/>
    <property type="project" value="UniProtKB-ARBA"/>
</dbReference>
<sequence length="268" mass="28513">MTGSPNVVSLLSLKDKVAVVTGGARGLGFEMMCALAESGAQVACIDLLAETGAEAIAQIEKENKVKGSSWGCDVTNEEEVAMVFNQIAERHGGIDILVTAAGINKTCPAADYSAKDFRKIFDVNVTGTFLCAQAAAKYMMETGRRGSIITIASMSAHITNRPQPHAPYNATKAAVLQLTKSIACEWAPHGIRCTAISPGYFDTEMNRTILAQQGEEGVKMRETWETETPVGRLGTPHELKGVVVFLASDASSFCTGTEIVVDGGYTAW</sequence>
<dbReference type="PRINTS" id="PR00080">
    <property type="entry name" value="SDRFAMILY"/>
</dbReference>
<dbReference type="GO" id="GO:0050664">
    <property type="term" value="F:oxidoreductase activity, acting on NAD(P)H, oxygen as acceptor"/>
    <property type="evidence" value="ECO:0007669"/>
    <property type="project" value="TreeGrafter"/>
</dbReference>
<name>A0A8H7SDY9_9FUNG</name>
<dbReference type="PROSITE" id="PS00061">
    <property type="entry name" value="ADH_SHORT"/>
    <property type="match status" value="1"/>
</dbReference>
<dbReference type="InterPro" id="IPR036291">
    <property type="entry name" value="NAD(P)-bd_dom_sf"/>
</dbReference>
<dbReference type="EMBL" id="JAEPRB010000004">
    <property type="protein sequence ID" value="KAG2227815.1"/>
    <property type="molecule type" value="Genomic_DNA"/>
</dbReference>
<proteinExistence type="inferred from homology"/>
<evidence type="ECO:0008006" key="6">
    <source>
        <dbReference type="Google" id="ProtNLM"/>
    </source>
</evidence>